<dbReference type="Pfam" id="PF02668">
    <property type="entry name" value="TauD"/>
    <property type="match status" value="1"/>
</dbReference>
<comment type="similarity">
    <text evidence="1">Belongs to the TfdA dioxygenase family.</text>
</comment>
<dbReference type="Gene3D" id="3.60.130.10">
    <property type="entry name" value="Clavaminate synthase-like"/>
    <property type="match status" value="1"/>
</dbReference>
<keyword evidence="2" id="KW-0479">Metal-binding</keyword>
<proteinExistence type="inferred from homology"/>
<feature type="domain" description="TauD/TfdA-like" evidence="6">
    <location>
        <begin position="16"/>
        <end position="314"/>
    </location>
</feature>
<accession>A0A437QUE7</accession>
<dbReference type="OrthoDB" id="9769888at2"/>
<sequence>MQGVPLNGEFGCLIEDVRLSDLSDPDFRQQAFSLWQKHGGLLALRGDELTGLTADGMLNWAEVFGAIEVRPIAGRDLMMVDGTQILRIGNIRDEQGRAIAQQSDVPALKNDADMRYDTTTHRPVWHTDIGSATPTIGSVLHCRQTPPSGGETLFADAGTAFERLDAATREKLLGMEAVMSQAHHDKKISLYTPGYPVLTPEERAANPPYRQPVVLIHPETGKPALYGLNSSTAALVPKGATISQEQLDLWDLEGVEDESVALYRNLLPFVTGPEFTVKWSWSPGDIVVWDNRCTLHAATGFDSDAHQREMWRVTLHAMENVKEEAA</sequence>
<dbReference type="InterPro" id="IPR003819">
    <property type="entry name" value="TauD/TfdA-like"/>
</dbReference>
<keyword evidence="4" id="KW-0560">Oxidoreductase</keyword>
<evidence type="ECO:0000313" key="7">
    <source>
        <dbReference type="EMBL" id="RVU38131.1"/>
    </source>
</evidence>
<dbReference type="InterPro" id="IPR051323">
    <property type="entry name" value="AtsK-like"/>
</dbReference>
<dbReference type="GO" id="GO:0016706">
    <property type="term" value="F:2-oxoglutarate-dependent dioxygenase activity"/>
    <property type="evidence" value="ECO:0007669"/>
    <property type="project" value="UniProtKB-ARBA"/>
</dbReference>
<dbReference type="PANTHER" id="PTHR30468">
    <property type="entry name" value="ALPHA-KETOGLUTARATE-DEPENDENT SULFONATE DIOXYGENASE"/>
    <property type="match status" value="1"/>
</dbReference>
<keyword evidence="5" id="KW-0408">Iron</keyword>
<evidence type="ECO:0000256" key="4">
    <source>
        <dbReference type="ARBA" id="ARBA00023002"/>
    </source>
</evidence>
<dbReference type="GO" id="GO:0005737">
    <property type="term" value="C:cytoplasm"/>
    <property type="evidence" value="ECO:0007669"/>
    <property type="project" value="TreeGrafter"/>
</dbReference>
<evidence type="ECO:0000256" key="2">
    <source>
        <dbReference type="ARBA" id="ARBA00022723"/>
    </source>
</evidence>
<dbReference type="AlphaFoldDB" id="A0A437QUE7"/>
<keyword evidence="3 7" id="KW-0223">Dioxygenase</keyword>
<dbReference type="RefSeq" id="WP_127763503.1">
    <property type="nucleotide sequence ID" value="NZ_SADE01000001.1"/>
</dbReference>
<evidence type="ECO:0000256" key="1">
    <source>
        <dbReference type="ARBA" id="ARBA00005896"/>
    </source>
</evidence>
<keyword evidence="8" id="KW-1185">Reference proteome</keyword>
<dbReference type="InterPro" id="IPR042098">
    <property type="entry name" value="TauD-like_sf"/>
</dbReference>
<evidence type="ECO:0000313" key="8">
    <source>
        <dbReference type="Proteomes" id="UP000287447"/>
    </source>
</evidence>
<name>A0A437QUE7_9PROT</name>
<evidence type="ECO:0000256" key="3">
    <source>
        <dbReference type="ARBA" id="ARBA00022964"/>
    </source>
</evidence>
<evidence type="ECO:0000259" key="6">
    <source>
        <dbReference type="Pfam" id="PF02668"/>
    </source>
</evidence>
<reference evidence="8" key="1">
    <citation type="submission" date="2019-01" db="EMBL/GenBank/DDBJ databases">
        <title>Gri0909 isolated from a small marine red alga.</title>
        <authorList>
            <person name="Kim J."/>
            <person name="Jeong S.E."/>
            <person name="Jeon C.O."/>
        </authorList>
    </citation>
    <scope>NUCLEOTIDE SEQUENCE [LARGE SCALE GENOMIC DNA]</scope>
    <source>
        <strain evidence="8">Gri0909</strain>
    </source>
</reference>
<comment type="caution">
    <text evidence="7">The sequence shown here is derived from an EMBL/GenBank/DDBJ whole genome shotgun (WGS) entry which is preliminary data.</text>
</comment>
<evidence type="ECO:0000256" key="5">
    <source>
        <dbReference type="ARBA" id="ARBA00023004"/>
    </source>
</evidence>
<protein>
    <submittedName>
        <fullName evidence="7">TauD/TfdA family dioxygenase</fullName>
    </submittedName>
</protein>
<dbReference type="EMBL" id="SADE01000001">
    <property type="protein sequence ID" value="RVU38131.1"/>
    <property type="molecule type" value="Genomic_DNA"/>
</dbReference>
<organism evidence="7 8">
    <name type="scientific">Hwanghaeella grinnelliae</name>
    <dbReference type="NCBI Taxonomy" id="2500179"/>
    <lineage>
        <taxon>Bacteria</taxon>
        <taxon>Pseudomonadati</taxon>
        <taxon>Pseudomonadota</taxon>
        <taxon>Alphaproteobacteria</taxon>
        <taxon>Rhodospirillales</taxon>
        <taxon>Rhodospirillaceae</taxon>
        <taxon>Hwanghaeella</taxon>
    </lineage>
</organism>
<dbReference type="PANTHER" id="PTHR30468:SF1">
    <property type="entry name" value="ALPHA-KETOGLUTARATE-DEPENDENT SULFONATE DIOXYGENASE"/>
    <property type="match status" value="1"/>
</dbReference>
<dbReference type="Proteomes" id="UP000287447">
    <property type="component" value="Unassembled WGS sequence"/>
</dbReference>
<dbReference type="GO" id="GO:0046872">
    <property type="term" value="F:metal ion binding"/>
    <property type="evidence" value="ECO:0007669"/>
    <property type="project" value="UniProtKB-KW"/>
</dbReference>
<dbReference type="SUPFAM" id="SSF51197">
    <property type="entry name" value="Clavaminate synthase-like"/>
    <property type="match status" value="1"/>
</dbReference>
<gene>
    <name evidence="7" type="ORF">EOI86_02170</name>
</gene>